<dbReference type="Gene3D" id="3.20.20.100">
    <property type="entry name" value="NADP-dependent oxidoreductase domain"/>
    <property type="match status" value="1"/>
</dbReference>
<dbReference type="FunFam" id="3.20.20.100:FF:000050">
    <property type="entry name" value="Aldo-keto reductase family 1 member C2"/>
    <property type="match status" value="1"/>
</dbReference>
<dbReference type="AlphaFoldDB" id="F7ELE6"/>
<proteinExistence type="inferred from homology"/>
<dbReference type="GO" id="GO:0016491">
    <property type="term" value="F:oxidoreductase activity"/>
    <property type="evidence" value="ECO:0007669"/>
    <property type="project" value="InterPro"/>
</dbReference>
<accession>F7ELE6</accession>
<dbReference type="InterPro" id="IPR023210">
    <property type="entry name" value="NADP_OxRdtase_dom"/>
</dbReference>
<comment type="similarity">
    <text evidence="1">Belongs to the aldo/keto reductase family.</text>
</comment>
<dbReference type="InterPro" id="IPR036812">
    <property type="entry name" value="NAD(P)_OxRdtase_dom_sf"/>
</dbReference>
<sequence>MVLHKDSCVELNDGHKMPVLGFGTYAPEKFPKSLAEEGTKVAIDVGYRHIDCAFIYGNEVEVGRAIKAKIADGTVKREDVFYTGKLWSTFHTPERVRPALEKSLTDLQLDYMDLFIIHNPVEFKPGDDPLPLDENGKPIFHNTDLRDTWKALEKCKDAGLVRSIGVSNFNHKQLELILNMPGLKYKPVCNQVECPIYLDQSKLLEFCKSKDIVLVAYGVLGSSREENWVDQSTPVLLENPILGAIAKKHNRTPAHVAMRYLFTPARIKENFKVFQHLHSYIGLKKDQCPSSSTHPSKPSTPNPHLPIYTLTYIHYIYNH</sequence>
<dbReference type="eggNOG" id="KOG1577">
    <property type="taxonomic scope" value="Eukaryota"/>
</dbReference>
<dbReference type="SUPFAM" id="SSF51430">
    <property type="entry name" value="NAD(P)-linked oxidoreductase"/>
    <property type="match status" value="1"/>
</dbReference>
<dbReference type="HOGENOM" id="CLU_023205_0_0_1"/>
<evidence type="ECO:0000256" key="4">
    <source>
        <dbReference type="PIRSR" id="PIRSR000097-3"/>
    </source>
</evidence>
<feature type="site" description="Lowers pKa of active site Tyr" evidence="4">
    <location>
        <position position="85"/>
    </location>
</feature>
<reference evidence="6" key="2">
    <citation type="submission" date="2011-06" db="UniProtKB">
        <authorList>
            <consortium name="Ensembl"/>
        </authorList>
    </citation>
    <scope>IDENTIFICATION</scope>
</reference>
<evidence type="ECO:0000313" key="6">
    <source>
        <dbReference type="Ensembl" id="ENSXETP00000025269"/>
    </source>
</evidence>
<dbReference type="PIRSF" id="PIRSF000097">
    <property type="entry name" value="AKR"/>
    <property type="match status" value="1"/>
</dbReference>
<dbReference type="PRINTS" id="PR00069">
    <property type="entry name" value="ALDKETRDTASE"/>
</dbReference>
<dbReference type="InterPro" id="IPR020471">
    <property type="entry name" value="AKR"/>
</dbReference>
<organism evidence="6">
    <name type="scientific">Xenopus tropicalis</name>
    <name type="common">Western clawed frog</name>
    <name type="synonym">Silurana tropicalis</name>
    <dbReference type="NCBI Taxonomy" id="8364"/>
    <lineage>
        <taxon>Eukaryota</taxon>
        <taxon>Metazoa</taxon>
        <taxon>Chordata</taxon>
        <taxon>Craniata</taxon>
        <taxon>Vertebrata</taxon>
        <taxon>Euteleostomi</taxon>
        <taxon>Amphibia</taxon>
        <taxon>Batrachia</taxon>
        <taxon>Anura</taxon>
        <taxon>Pipoidea</taxon>
        <taxon>Pipidae</taxon>
        <taxon>Xenopodinae</taxon>
        <taxon>Xenopus</taxon>
        <taxon>Silurana</taxon>
    </lineage>
</organism>
<evidence type="ECO:0000259" key="5">
    <source>
        <dbReference type="Pfam" id="PF00248"/>
    </source>
</evidence>
<dbReference type="PROSITE" id="PS00798">
    <property type="entry name" value="ALDOKETO_REDUCTASE_1"/>
    <property type="match status" value="1"/>
</dbReference>
<dbReference type="FunCoup" id="F7ELE6">
    <property type="interactions" value="819"/>
</dbReference>
<name>F7ELE6_XENTR</name>
<evidence type="ECO:0000256" key="1">
    <source>
        <dbReference type="ARBA" id="ARBA00007905"/>
    </source>
</evidence>
<dbReference type="Bgee" id="ENSXETG00000041302">
    <property type="expression patterns" value="Expressed in neurula embryo"/>
</dbReference>
<feature type="active site" description="Proton donor" evidence="2">
    <location>
        <position position="56"/>
    </location>
</feature>
<dbReference type="InterPro" id="IPR018170">
    <property type="entry name" value="Aldo/ket_reductase_CS"/>
</dbReference>
<dbReference type="STRING" id="8364.ENSXETP00000025269"/>
<dbReference type="GeneTree" id="ENSGT00940000153677"/>
<dbReference type="InParanoid" id="F7ELE6"/>
<dbReference type="Pfam" id="PF00248">
    <property type="entry name" value="Aldo_ket_red"/>
    <property type="match status" value="1"/>
</dbReference>
<feature type="domain" description="NADP-dependent oxidoreductase" evidence="5">
    <location>
        <begin position="20"/>
        <end position="262"/>
    </location>
</feature>
<evidence type="ECO:0000256" key="2">
    <source>
        <dbReference type="PIRSR" id="PIRSR000097-1"/>
    </source>
</evidence>
<dbReference type="PROSITE" id="PS00062">
    <property type="entry name" value="ALDOKETO_REDUCTASE_2"/>
    <property type="match status" value="1"/>
</dbReference>
<protein>
    <recommendedName>
        <fullName evidence="5">NADP-dependent oxidoreductase domain-containing protein</fullName>
    </recommendedName>
</protein>
<dbReference type="PANTHER" id="PTHR11732">
    <property type="entry name" value="ALDO/KETO REDUCTASE"/>
    <property type="match status" value="1"/>
</dbReference>
<evidence type="ECO:0000256" key="3">
    <source>
        <dbReference type="PIRSR" id="PIRSR000097-2"/>
    </source>
</evidence>
<dbReference type="Ensembl" id="ENSXETT00000025269">
    <property type="protein sequence ID" value="ENSXETP00000025269"/>
    <property type="gene ID" value="ENSXETG00000041302"/>
</dbReference>
<reference evidence="6" key="1">
    <citation type="journal article" date="2010" name="Science">
        <title>The genome of the Western clawed frog Xenopus tropicalis.</title>
        <authorList>
            <person name="Hellsten U."/>
            <person name="Harland R.M."/>
            <person name="Gilchrist M.J."/>
            <person name="Hendrix D."/>
            <person name="Jurka J."/>
            <person name="Kapitonov V."/>
            <person name="Ovcharenko I."/>
            <person name="Putnam N.H."/>
            <person name="Shu S."/>
            <person name="Taher L."/>
            <person name="Blitz I.L."/>
            <person name="Blumberg B."/>
            <person name="Dichmann D.S."/>
            <person name="Dubchak I."/>
            <person name="Amaya E."/>
            <person name="Detter J.C."/>
            <person name="Fletcher R."/>
            <person name="Gerhard D.S."/>
            <person name="Goodstein D."/>
            <person name="Graves T."/>
            <person name="Grigoriev I.V."/>
            <person name="Grimwood J."/>
            <person name="Kawashima T."/>
            <person name="Lindquist E."/>
            <person name="Lucas S.M."/>
            <person name="Mead P.E."/>
            <person name="Mitros T."/>
            <person name="Ogino H."/>
            <person name="Ohta Y."/>
            <person name="Poliakov A.V."/>
            <person name="Pollet N."/>
            <person name="Robert J."/>
            <person name="Salamov A."/>
            <person name="Sater A.K."/>
            <person name="Schmutz J."/>
            <person name="Terry A."/>
            <person name="Vize P.D."/>
            <person name="Warren W.C."/>
            <person name="Wells D."/>
            <person name="Wills A."/>
            <person name="Wilson R.K."/>
            <person name="Zimmerman L.B."/>
            <person name="Zorn A.M."/>
            <person name="Grainger R."/>
            <person name="Grammer T."/>
            <person name="Khokha M.K."/>
            <person name="Richardson P.M."/>
            <person name="Rokhsar D.S."/>
        </authorList>
    </citation>
    <scope>NUCLEOTIDE SEQUENCE [LARGE SCALE GENOMIC DNA]</scope>
    <source>
        <strain evidence="6">Nigerian</strain>
    </source>
</reference>
<feature type="binding site" evidence="3">
    <location>
        <position position="118"/>
    </location>
    <ligand>
        <name>substrate</name>
    </ligand>
</feature>